<evidence type="ECO:0000313" key="2">
    <source>
        <dbReference type="Proteomes" id="UP000305539"/>
    </source>
</evidence>
<name>A0A4U1HJX7_9BURK</name>
<dbReference type="AlphaFoldDB" id="A0A4U1HJX7"/>
<proteinExistence type="predicted"/>
<gene>
    <name evidence="1" type="ORF">FAZ69_28030</name>
</gene>
<reference evidence="1 2" key="1">
    <citation type="submission" date="2019-04" db="EMBL/GenBank/DDBJ databases">
        <title>Trinickia sp. 7GSK02, isolated from subtropical forest soil.</title>
        <authorList>
            <person name="Gao Z.-H."/>
            <person name="Qiu L.-H."/>
        </authorList>
    </citation>
    <scope>NUCLEOTIDE SEQUENCE [LARGE SCALE GENOMIC DNA]</scope>
    <source>
        <strain evidence="1 2">7GSK02</strain>
    </source>
</reference>
<sequence>MVTRLTLRVHELPETFGAVNFSVKAASEDAFHRLIGLTMDFYAKHLLNPHWGEQIRLQRDNALHVQMVFQGFGRAQAKAIWQPFLDTLAQAPDDFKVDASPLSFLATPARTFWEPTAVKRLLGLMHADDRPGAPKDNVFWTGDQSDAGAVWHGYQSAWLPANLLQDDRRQALVDALRNTTRRGCSSSITASAASAGAPTASRGWTDRYTWARSGPGQREMRENRGIRATGVRSCAAGLPTRETRFSSKPCCSGRSIR</sequence>
<protein>
    <submittedName>
        <fullName evidence="1">Uncharacterized protein</fullName>
    </submittedName>
</protein>
<dbReference type="Proteomes" id="UP000305539">
    <property type="component" value="Unassembled WGS sequence"/>
</dbReference>
<evidence type="ECO:0000313" key="1">
    <source>
        <dbReference type="EMBL" id="TKC81471.1"/>
    </source>
</evidence>
<organism evidence="1 2">
    <name type="scientific">Trinickia terrae</name>
    <dbReference type="NCBI Taxonomy" id="2571161"/>
    <lineage>
        <taxon>Bacteria</taxon>
        <taxon>Pseudomonadati</taxon>
        <taxon>Pseudomonadota</taxon>
        <taxon>Betaproteobacteria</taxon>
        <taxon>Burkholderiales</taxon>
        <taxon>Burkholderiaceae</taxon>
        <taxon>Trinickia</taxon>
    </lineage>
</organism>
<keyword evidence="2" id="KW-1185">Reference proteome</keyword>
<dbReference type="OrthoDB" id="9775082at2"/>
<dbReference type="RefSeq" id="WP_136898344.1">
    <property type="nucleotide sequence ID" value="NZ_SWJE01000018.1"/>
</dbReference>
<comment type="caution">
    <text evidence="1">The sequence shown here is derived from an EMBL/GenBank/DDBJ whole genome shotgun (WGS) entry which is preliminary data.</text>
</comment>
<dbReference type="EMBL" id="SWJE01000018">
    <property type="protein sequence ID" value="TKC81471.1"/>
    <property type="molecule type" value="Genomic_DNA"/>
</dbReference>
<accession>A0A4U1HJX7</accession>